<organism evidence="1 2">
    <name type="scientific">Caenorhabditis angaria</name>
    <dbReference type="NCBI Taxonomy" id="860376"/>
    <lineage>
        <taxon>Eukaryota</taxon>
        <taxon>Metazoa</taxon>
        <taxon>Ecdysozoa</taxon>
        <taxon>Nematoda</taxon>
        <taxon>Chromadorea</taxon>
        <taxon>Rhabditida</taxon>
        <taxon>Rhabditina</taxon>
        <taxon>Rhabditomorpha</taxon>
        <taxon>Rhabditoidea</taxon>
        <taxon>Rhabditidae</taxon>
        <taxon>Peloderinae</taxon>
        <taxon>Caenorhabditis</taxon>
    </lineage>
</organism>
<name>A0A9P1N0J4_9PELO</name>
<accession>A0A9P1N0J4</accession>
<dbReference type="Proteomes" id="UP001152747">
    <property type="component" value="Unassembled WGS sequence"/>
</dbReference>
<evidence type="ECO:0000313" key="1">
    <source>
        <dbReference type="EMBL" id="CAI5443470.1"/>
    </source>
</evidence>
<evidence type="ECO:0000313" key="2">
    <source>
        <dbReference type="Proteomes" id="UP001152747"/>
    </source>
</evidence>
<sequence>MANAILSSENNLSFACLLIEQHRVNCGIRLNNTGCSFDLLIEQHRVNCGIRFNNTDCFFDTTRNNEWMDRKEDSGWRIELKGILRFIERKTSQFL</sequence>
<dbReference type="AlphaFoldDB" id="A0A9P1N0J4"/>
<protein>
    <submittedName>
        <fullName evidence="1">Uncharacterized protein</fullName>
    </submittedName>
</protein>
<dbReference type="EMBL" id="CANHGI010000002">
    <property type="protein sequence ID" value="CAI5443470.1"/>
    <property type="molecule type" value="Genomic_DNA"/>
</dbReference>
<reference evidence="1" key="1">
    <citation type="submission" date="2022-11" db="EMBL/GenBank/DDBJ databases">
        <authorList>
            <person name="Kikuchi T."/>
        </authorList>
    </citation>
    <scope>NUCLEOTIDE SEQUENCE</scope>
    <source>
        <strain evidence="1">PS1010</strain>
    </source>
</reference>
<gene>
    <name evidence="1" type="ORF">CAMP_LOCUS6107</name>
</gene>
<keyword evidence="2" id="KW-1185">Reference proteome</keyword>
<proteinExistence type="predicted"/>
<comment type="caution">
    <text evidence="1">The sequence shown here is derived from an EMBL/GenBank/DDBJ whole genome shotgun (WGS) entry which is preliminary data.</text>
</comment>